<dbReference type="GO" id="GO:0005829">
    <property type="term" value="C:cytosol"/>
    <property type="evidence" value="ECO:0007669"/>
    <property type="project" value="TreeGrafter"/>
</dbReference>
<keyword evidence="5" id="KW-0560">Oxidoreductase</keyword>
<evidence type="ECO:0000313" key="6">
    <source>
        <dbReference type="EMBL" id="SUZ61111.1"/>
    </source>
</evidence>
<comment type="similarity">
    <text evidence="2">Belongs to the histidinol dehydrogenase family.</text>
</comment>
<dbReference type="GO" id="GO:0046872">
    <property type="term" value="F:metal ion binding"/>
    <property type="evidence" value="ECO:0007669"/>
    <property type="project" value="UniProtKB-KW"/>
</dbReference>
<sequence length="431" mass="47059">MKIIKHSDLDFEANLRAVVGRADLDLVVHDATVREILKQIKESGDTALLEYTRRFDQYDLSAEEIRVTRGEIDEARNKVSDEEVDALRQAAENIREFHEHQNQQSWEYEKNGVLLGQSVRPLETAGIYVPGGKASYPSSVLMNAIPAKVAGVEKVVMCSPASKGQCSPHVLVAAEIAGVDSIFKVGGAQAIGAMAYGTDTIPKVDKIVGPGNIYVALAKRMVFGLVDIDMIAGPSEILIVADDSARADFIAADLLSQAEHDEQAVPILVTCSEKLARDVMKELEKQASRLNRQEIIKKSLSDQCRLFVVESLDEAIKVANDIAPEHLELAVKEPRACAEQIRNAGAIFLGHYTPEAVGDYLAGPNHVLPTSGTARFSSPLGVYDFVKRTSIMSYSPEALEKAAPLIRILADMEHLDAHANAVDLRIKKINK</sequence>
<keyword evidence="3" id="KW-0479">Metal-binding</keyword>
<accession>A0A381P2H3</accession>
<protein>
    <recommendedName>
        <fullName evidence="7">Histidinol dehydrogenase</fullName>
    </recommendedName>
</protein>
<evidence type="ECO:0008006" key="7">
    <source>
        <dbReference type="Google" id="ProtNLM"/>
    </source>
</evidence>
<dbReference type="PANTHER" id="PTHR21256">
    <property type="entry name" value="HISTIDINOL DEHYDROGENASE HDH"/>
    <property type="match status" value="1"/>
</dbReference>
<organism evidence="6">
    <name type="scientific">marine metagenome</name>
    <dbReference type="NCBI Taxonomy" id="408172"/>
    <lineage>
        <taxon>unclassified sequences</taxon>
        <taxon>metagenomes</taxon>
        <taxon>ecological metagenomes</taxon>
    </lineage>
</organism>
<dbReference type="AlphaFoldDB" id="A0A381P2H3"/>
<dbReference type="Gene3D" id="3.40.50.1980">
    <property type="entry name" value="Nitrogenase molybdenum iron protein domain"/>
    <property type="match status" value="2"/>
</dbReference>
<dbReference type="NCBIfam" id="TIGR00069">
    <property type="entry name" value="hisD"/>
    <property type="match status" value="1"/>
</dbReference>
<evidence type="ECO:0000256" key="3">
    <source>
        <dbReference type="ARBA" id="ARBA00022723"/>
    </source>
</evidence>
<dbReference type="InterPro" id="IPR016161">
    <property type="entry name" value="Ald_DH/histidinol_DH"/>
</dbReference>
<keyword evidence="4" id="KW-0862">Zinc</keyword>
<dbReference type="SUPFAM" id="SSF53720">
    <property type="entry name" value="ALDH-like"/>
    <property type="match status" value="1"/>
</dbReference>
<dbReference type="PANTHER" id="PTHR21256:SF2">
    <property type="entry name" value="HISTIDINE BIOSYNTHESIS TRIFUNCTIONAL PROTEIN"/>
    <property type="match status" value="1"/>
</dbReference>
<name>A0A381P2H3_9ZZZZ</name>
<evidence type="ECO:0000256" key="1">
    <source>
        <dbReference type="ARBA" id="ARBA00001947"/>
    </source>
</evidence>
<dbReference type="FunFam" id="3.40.50.1980:FF:000026">
    <property type="entry name" value="Histidinol dehydrogenase"/>
    <property type="match status" value="1"/>
</dbReference>
<comment type="cofactor">
    <cofactor evidence="1">
        <name>Zn(2+)</name>
        <dbReference type="ChEBI" id="CHEBI:29105"/>
    </cofactor>
</comment>
<reference evidence="6" key="1">
    <citation type="submission" date="2018-05" db="EMBL/GenBank/DDBJ databases">
        <authorList>
            <person name="Lanie J.A."/>
            <person name="Ng W.-L."/>
            <person name="Kazmierczak K.M."/>
            <person name="Andrzejewski T.M."/>
            <person name="Davidsen T.M."/>
            <person name="Wayne K.J."/>
            <person name="Tettelin H."/>
            <person name="Glass J.I."/>
            <person name="Rusch D."/>
            <person name="Podicherti R."/>
            <person name="Tsui H.-C.T."/>
            <person name="Winkler M.E."/>
        </authorList>
    </citation>
    <scope>NUCLEOTIDE SEQUENCE</scope>
</reference>
<evidence type="ECO:0000256" key="5">
    <source>
        <dbReference type="ARBA" id="ARBA00023002"/>
    </source>
</evidence>
<dbReference type="Pfam" id="PF00815">
    <property type="entry name" value="Histidinol_dh"/>
    <property type="match status" value="1"/>
</dbReference>
<dbReference type="FunFam" id="3.40.50.1980:FF:000001">
    <property type="entry name" value="Histidinol dehydrogenase"/>
    <property type="match status" value="1"/>
</dbReference>
<dbReference type="PROSITE" id="PS00611">
    <property type="entry name" value="HISOL_DEHYDROGENASE"/>
    <property type="match status" value="1"/>
</dbReference>
<dbReference type="GO" id="GO:0004399">
    <property type="term" value="F:histidinol dehydrogenase activity"/>
    <property type="evidence" value="ECO:0007669"/>
    <property type="project" value="InterPro"/>
</dbReference>
<proteinExistence type="inferred from homology"/>
<dbReference type="InterPro" id="IPR012131">
    <property type="entry name" value="Hstdl_DH"/>
</dbReference>
<dbReference type="Gene3D" id="1.20.5.1300">
    <property type="match status" value="1"/>
</dbReference>
<dbReference type="InterPro" id="IPR022695">
    <property type="entry name" value="Histidinol_DH_monofunct"/>
</dbReference>
<dbReference type="GO" id="GO:0000105">
    <property type="term" value="P:L-histidine biosynthetic process"/>
    <property type="evidence" value="ECO:0007669"/>
    <property type="project" value="InterPro"/>
</dbReference>
<dbReference type="InterPro" id="IPR001692">
    <property type="entry name" value="Histidinol_DH_CS"/>
</dbReference>
<dbReference type="HAMAP" id="MF_01024">
    <property type="entry name" value="HisD"/>
    <property type="match status" value="1"/>
</dbReference>
<dbReference type="PRINTS" id="PR00083">
    <property type="entry name" value="HOLDHDRGNASE"/>
</dbReference>
<dbReference type="GO" id="GO:0051287">
    <property type="term" value="F:NAD binding"/>
    <property type="evidence" value="ECO:0007669"/>
    <property type="project" value="InterPro"/>
</dbReference>
<dbReference type="EMBL" id="UINC01000781">
    <property type="protein sequence ID" value="SUZ61111.1"/>
    <property type="molecule type" value="Genomic_DNA"/>
</dbReference>
<gene>
    <name evidence="6" type="ORF">METZ01_LOCUS13965</name>
</gene>
<evidence type="ECO:0000256" key="2">
    <source>
        <dbReference type="ARBA" id="ARBA00010178"/>
    </source>
</evidence>
<dbReference type="CDD" id="cd06572">
    <property type="entry name" value="Histidinol_dh"/>
    <property type="match status" value="1"/>
</dbReference>
<evidence type="ECO:0000256" key="4">
    <source>
        <dbReference type="ARBA" id="ARBA00022833"/>
    </source>
</evidence>
<dbReference type="PIRSF" id="PIRSF000099">
    <property type="entry name" value="Histidinol_dh"/>
    <property type="match status" value="1"/>
</dbReference>